<dbReference type="PANTHER" id="PTHR43245">
    <property type="entry name" value="BIFUNCTIONAL POLYMYXIN RESISTANCE PROTEIN ARNA"/>
    <property type="match status" value="1"/>
</dbReference>
<protein>
    <recommendedName>
        <fullName evidence="1">NAD-dependent epimerase/dehydratase domain-containing protein</fullName>
    </recommendedName>
</protein>
<dbReference type="PATRIC" id="fig|1613.112.peg.1038"/>
<evidence type="ECO:0000259" key="1">
    <source>
        <dbReference type="Pfam" id="PF01370"/>
    </source>
</evidence>
<dbReference type="InterPro" id="IPR050177">
    <property type="entry name" value="Lipid_A_modif_metabolic_enz"/>
</dbReference>
<dbReference type="EMBL" id="CP017151">
    <property type="protein sequence ID" value="AOR74444.1"/>
    <property type="molecule type" value="Genomic_DNA"/>
</dbReference>
<dbReference type="SUPFAM" id="SSF51735">
    <property type="entry name" value="NAD(P)-binding Rossmann-fold domains"/>
    <property type="match status" value="1"/>
</dbReference>
<sequence>MKMESNGLTRDFEELLSSELNISEFKDKSFLITGATGLVGSILIKFLLYANEKLNLNASVYALVRNIEKADKIYQGYDTANLKYVVANLGQNNLKLDAELDFIIHLASVTASKQMVSKPVETIKTAVNGTEEILNLAVEKKVKSAVYVSSMEVYGQPEESQKTTEADLGYVDLTSSRSSYPESKRMCELLCTAYSDEYGLNVKTARLAQTFGAGVLPSENRVFAQFARSVINGEDIVLKTEGKSEGNYIYTADAIKALLFLLLNGEAKQAYNVSNESNHMTIREMAEMVSANFGDEGQKVVIDIPKEDMGYAPEVHMWLDNSKLKSLGWQPTIDMKEAYARLIDWLKSSDKKES</sequence>
<dbReference type="InterPro" id="IPR001509">
    <property type="entry name" value="Epimerase_deHydtase"/>
</dbReference>
<dbReference type="PANTHER" id="PTHR43245:SF10">
    <property type="entry name" value="SUGAR DEHYDRATASE_EPIMERASE YFNG-RELATED"/>
    <property type="match status" value="1"/>
</dbReference>
<dbReference type="AlphaFoldDB" id="A0A1D7ZX62"/>
<dbReference type="Gene3D" id="3.40.50.720">
    <property type="entry name" value="NAD(P)-binding Rossmann-like Domain"/>
    <property type="match status" value="1"/>
</dbReference>
<dbReference type="Pfam" id="PF01370">
    <property type="entry name" value="Epimerase"/>
    <property type="match status" value="1"/>
</dbReference>
<gene>
    <name evidence="2" type="ORF">LACFE_CDS0987</name>
</gene>
<reference evidence="2 3" key="1">
    <citation type="submission" date="2016-09" db="EMBL/GenBank/DDBJ databases">
        <title>Genome Sequence of the Lactobacillus fermentum strain NCC2970 (CNCM I-5068).</title>
        <authorList>
            <person name="Barretto C."/>
            <person name="Ngom-Bru C."/>
            <person name="Genevaz A."/>
            <person name="Fournier C."/>
            <person name="Moine D."/>
            <person name="Kassam M."/>
            <person name="Iltis A."/>
            <person name="Sagory-Zalkind P."/>
            <person name="Faucherand G."/>
            <person name="Descombes P."/>
            <person name="Duboux S."/>
        </authorList>
    </citation>
    <scope>NUCLEOTIDE SEQUENCE [LARGE SCALE GENOMIC DNA]</scope>
    <source>
        <strain evidence="2 3">NCC2970</strain>
    </source>
</reference>
<name>A0A1D7ZX62_LIMFE</name>
<accession>A0A1D7ZX62</accession>
<evidence type="ECO:0000313" key="2">
    <source>
        <dbReference type="EMBL" id="AOR74444.1"/>
    </source>
</evidence>
<dbReference type="InterPro" id="IPR036291">
    <property type="entry name" value="NAD(P)-bd_dom_sf"/>
</dbReference>
<feature type="domain" description="NAD-dependent epimerase/dehydratase" evidence="1">
    <location>
        <begin position="31"/>
        <end position="273"/>
    </location>
</feature>
<dbReference type="Proteomes" id="UP000094714">
    <property type="component" value="Chromosome"/>
</dbReference>
<evidence type="ECO:0000313" key="3">
    <source>
        <dbReference type="Proteomes" id="UP000094714"/>
    </source>
</evidence>
<organism evidence="2 3">
    <name type="scientific">Limosilactobacillus fermentum</name>
    <name type="common">Lactobacillus fermentum</name>
    <dbReference type="NCBI Taxonomy" id="1613"/>
    <lineage>
        <taxon>Bacteria</taxon>
        <taxon>Bacillati</taxon>
        <taxon>Bacillota</taxon>
        <taxon>Bacilli</taxon>
        <taxon>Lactobacillales</taxon>
        <taxon>Lactobacillaceae</taxon>
        <taxon>Limosilactobacillus</taxon>
    </lineage>
</organism>
<proteinExistence type="predicted"/>